<feature type="binding site" evidence="4">
    <location>
        <position position="26"/>
    </location>
    <ligand>
        <name>Mg(2+)</name>
        <dbReference type="ChEBI" id="CHEBI:18420"/>
    </ligand>
</feature>
<keyword evidence="1 3" id="KW-0547">Nucleotide-binding</keyword>
<dbReference type="GO" id="GO:0005525">
    <property type="term" value="F:GTP binding"/>
    <property type="evidence" value="ECO:0007669"/>
    <property type="project" value="UniProtKB-KW"/>
</dbReference>
<evidence type="ECO:0000256" key="4">
    <source>
        <dbReference type="PIRSR" id="PIRSR606689-2"/>
    </source>
</evidence>
<organism evidence="5 6">
    <name type="scientific">Fusarium torreyae</name>
    <dbReference type="NCBI Taxonomy" id="1237075"/>
    <lineage>
        <taxon>Eukaryota</taxon>
        <taxon>Fungi</taxon>
        <taxon>Dikarya</taxon>
        <taxon>Ascomycota</taxon>
        <taxon>Pezizomycotina</taxon>
        <taxon>Sordariomycetes</taxon>
        <taxon>Hypocreomycetidae</taxon>
        <taxon>Hypocreales</taxon>
        <taxon>Nectriaceae</taxon>
        <taxon>Fusarium</taxon>
    </lineage>
</organism>
<dbReference type="GO" id="GO:0046872">
    <property type="term" value="F:metal ion binding"/>
    <property type="evidence" value="ECO:0007669"/>
    <property type="project" value="UniProtKB-KW"/>
</dbReference>
<keyword evidence="2 3" id="KW-0342">GTP-binding</keyword>
<dbReference type="PANTHER" id="PTHR11711">
    <property type="entry name" value="ADP RIBOSYLATION FACTOR-RELATED"/>
    <property type="match status" value="1"/>
</dbReference>
<feature type="binding site" evidence="3">
    <location>
        <position position="66"/>
    </location>
    <ligand>
        <name>GTP</name>
        <dbReference type="ChEBI" id="CHEBI:37565"/>
    </ligand>
</feature>
<dbReference type="OrthoDB" id="427186at2759"/>
<comment type="caution">
    <text evidence="5">The sequence shown here is derived from an EMBL/GenBank/DDBJ whole genome shotgun (WGS) entry which is preliminary data.</text>
</comment>
<keyword evidence="4" id="KW-0479">Metal-binding</keyword>
<dbReference type="AlphaFoldDB" id="A0A9W8RT03"/>
<protein>
    <recommendedName>
        <fullName evidence="7">ADP-ribosylation factor</fullName>
    </recommendedName>
</protein>
<keyword evidence="6" id="KW-1185">Reference proteome</keyword>
<accession>A0A9W8RT03</accession>
<dbReference type="PROSITE" id="PS51417">
    <property type="entry name" value="ARF"/>
    <property type="match status" value="1"/>
</dbReference>
<dbReference type="SMART" id="SM00177">
    <property type="entry name" value="ARF"/>
    <property type="match status" value="1"/>
</dbReference>
<sequence>MRIARWLFGGPEHVGLVLGNDACGKTTFLYRLKLGEIVTTIPTIGFNVETLEYPDGGKVTLWDVGGCDKIRPLVRHYMLKDRFVIFIQSCEDLDPERIDFSLEYLRMAAEMMLEHGAKHMFILFNKQDLLSPDKRDEVIRDLKARLESDIQPYAEKLDIRILDHPGLSAASGEQLHPAMDEIRQILQQTKKSAPDTKTEIAKMEKGPSEEELIGRIRKANADSLSAQSFWESFMDGSLPSWDHYTHLRAGFFVLHDCFARGLGLLECAEEFIAHLNRLREGNPERFRNTAHKTMTIFWLHQIQIASINYQASDKRDRFPDRSEYADILLSTPSLMNSGLWRSYYSKDFLFTPEARENWHLPDLQPLTTITQVNSSKGHSQPQRGVVDGDRLPRFAFSVVQKTLSSKLRRGGVVKQALDALQSSTMRLRASDPSIPPYSETQAYFWIQIIHAYLRSLEVEPSPKRNQFDGSVAALTFEAFKSLFDIKGDEWRQYYSSSTWESIPARMSFVNPDKKALPNVFGMPSQARMELARSQMVNAISHRSTTSSDLPPREDLDFFAAVLIDEAKLMPEDELNVASHASLLRFLYKRLCGQSKSPATSTKRGDASLASSTALEISTRVGLTQGMFWVQQIQIALAGQKGSVSFEEFTKASSYLAYEDLPLVYYSPQVWWSIEAKEAFVPPDRRSLSSIVSGKV</sequence>
<evidence type="ECO:0000256" key="2">
    <source>
        <dbReference type="ARBA" id="ARBA00023134"/>
    </source>
</evidence>
<evidence type="ECO:0000313" key="6">
    <source>
        <dbReference type="Proteomes" id="UP001152049"/>
    </source>
</evidence>
<dbReference type="Proteomes" id="UP001152049">
    <property type="component" value="Unassembled WGS sequence"/>
</dbReference>
<dbReference type="InterPro" id="IPR006689">
    <property type="entry name" value="Small_GTPase_ARF/SAR"/>
</dbReference>
<feature type="binding site" evidence="3">
    <location>
        <begin position="19"/>
        <end position="26"/>
    </location>
    <ligand>
        <name>GTP</name>
        <dbReference type="ChEBI" id="CHEBI:37565"/>
    </ligand>
</feature>
<dbReference type="Pfam" id="PF00025">
    <property type="entry name" value="Arf"/>
    <property type="match status" value="1"/>
</dbReference>
<reference evidence="5" key="1">
    <citation type="submission" date="2022-09" db="EMBL/GenBank/DDBJ databases">
        <title>Fusarium specimens isolated from Avocado Roots.</title>
        <authorList>
            <person name="Stajich J."/>
            <person name="Roper C."/>
            <person name="Heimlech-Rivalta G."/>
        </authorList>
    </citation>
    <scope>NUCLEOTIDE SEQUENCE</scope>
    <source>
        <strain evidence="5">CF00136</strain>
    </source>
</reference>
<dbReference type="InterPro" id="IPR027417">
    <property type="entry name" value="P-loop_NTPase"/>
</dbReference>
<proteinExistence type="predicted"/>
<feature type="binding site" evidence="4">
    <location>
        <position position="43"/>
    </location>
    <ligand>
        <name>Mg(2+)</name>
        <dbReference type="ChEBI" id="CHEBI:18420"/>
    </ligand>
</feature>
<evidence type="ECO:0000256" key="3">
    <source>
        <dbReference type="PIRSR" id="PIRSR606689-1"/>
    </source>
</evidence>
<evidence type="ECO:0000313" key="5">
    <source>
        <dbReference type="EMBL" id="KAJ4251981.1"/>
    </source>
</evidence>
<evidence type="ECO:0008006" key="7">
    <source>
        <dbReference type="Google" id="ProtNLM"/>
    </source>
</evidence>
<dbReference type="InterPro" id="IPR024156">
    <property type="entry name" value="Small_GTPase_ARF"/>
</dbReference>
<dbReference type="Gene3D" id="3.40.50.300">
    <property type="entry name" value="P-loop containing nucleotide triphosphate hydrolases"/>
    <property type="match status" value="1"/>
</dbReference>
<gene>
    <name evidence="5" type="ORF">NW762_011282</name>
</gene>
<keyword evidence="4" id="KW-0460">Magnesium</keyword>
<evidence type="ECO:0000256" key="1">
    <source>
        <dbReference type="ARBA" id="ARBA00022741"/>
    </source>
</evidence>
<name>A0A9W8RT03_9HYPO</name>
<dbReference type="GO" id="GO:0003924">
    <property type="term" value="F:GTPase activity"/>
    <property type="evidence" value="ECO:0007669"/>
    <property type="project" value="InterPro"/>
</dbReference>
<dbReference type="EMBL" id="JAOQAZ010000027">
    <property type="protein sequence ID" value="KAJ4251981.1"/>
    <property type="molecule type" value="Genomic_DNA"/>
</dbReference>
<dbReference type="SUPFAM" id="SSF52540">
    <property type="entry name" value="P-loop containing nucleoside triphosphate hydrolases"/>
    <property type="match status" value="1"/>
</dbReference>
<feature type="binding site" evidence="3">
    <location>
        <begin position="125"/>
        <end position="128"/>
    </location>
    <ligand>
        <name>GTP</name>
        <dbReference type="ChEBI" id="CHEBI:37565"/>
    </ligand>
</feature>